<dbReference type="InterPro" id="IPR006118">
    <property type="entry name" value="Recombinase_CS"/>
</dbReference>
<evidence type="ECO:0000256" key="1">
    <source>
        <dbReference type="ARBA" id="ARBA00009913"/>
    </source>
</evidence>
<dbReference type="Gene3D" id="3.40.50.1390">
    <property type="entry name" value="Resolvase, N-terminal catalytic domain"/>
    <property type="match status" value="1"/>
</dbReference>
<dbReference type="PROSITE" id="PS00398">
    <property type="entry name" value="RECOMBINASES_2"/>
    <property type="match status" value="1"/>
</dbReference>
<keyword evidence="8" id="KW-1185">Reference proteome</keyword>
<feature type="domain" description="Resolvase/invertase-type recombinase catalytic" evidence="6">
    <location>
        <begin position="2"/>
        <end position="136"/>
    </location>
</feature>
<accession>A0ABU6NGC5</accession>
<evidence type="ECO:0000256" key="2">
    <source>
        <dbReference type="ARBA" id="ARBA00022908"/>
    </source>
</evidence>
<dbReference type="SMART" id="SM00857">
    <property type="entry name" value="Resolvase"/>
    <property type="match status" value="1"/>
</dbReference>
<keyword evidence="4" id="KW-0233">DNA recombination</keyword>
<dbReference type="InterPro" id="IPR006120">
    <property type="entry name" value="Resolvase_HTH_dom"/>
</dbReference>
<evidence type="ECO:0000259" key="6">
    <source>
        <dbReference type="PROSITE" id="PS51736"/>
    </source>
</evidence>
<dbReference type="SUPFAM" id="SSF53041">
    <property type="entry name" value="Resolvase-like"/>
    <property type="match status" value="1"/>
</dbReference>
<dbReference type="InterPro" id="IPR036162">
    <property type="entry name" value="Resolvase-like_N_sf"/>
</dbReference>
<dbReference type="Pfam" id="PF00239">
    <property type="entry name" value="Resolvase"/>
    <property type="match status" value="1"/>
</dbReference>
<dbReference type="PANTHER" id="PTHR30461:SF26">
    <property type="entry name" value="RESOLVASE HOMOLOG YNEB"/>
    <property type="match status" value="1"/>
</dbReference>
<protein>
    <submittedName>
        <fullName evidence="7">Recombinase family protein</fullName>
    </submittedName>
</protein>
<proteinExistence type="inferred from homology"/>
<feature type="active site" description="O-(5'-phospho-DNA)-serine intermediate" evidence="5">
    <location>
        <position position="10"/>
    </location>
</feature>
<dbReference type="CDD" id="cd03768">
    <property type="entry name" value="SR_ResInv"/>
    <property type="match status" value="1"/>
</dbReference>
<comment type="similarity">
    <text evidence="1">Belongs to the site-specific recombinase resolvase family.</text>
</comment>
<dbReference type="PANTHER" id="PTHR30461">
    <property type="entry name" value="DNA-INVERTASE FROM LAMBDOID PROPHAGE"/>
    <property type="match status" value="1"/>
</dbReference>
<evidence type="ECO:0000256" key="5">
    <source>
        <dbReference type="PROSITE-ProRule" id="PRU10137"/>
    </source>
</evidence>
<dbReference type="PROSITE" id="PS00397">
    <property type="entry name" value="RECOMBINASES_1"/>
    <property type="match status" value="1"/>
</dbReference>
<keyword evidence="3" id="KW-0238">DNA-binding</keyword>
<dbReference type="InterPro" id="IPR050639">
    <property type="entry name" value="SSR_resolvase"/>
</dbReference>
<dbReference type="EMBL" id="JARMQG010000346">
    <property type="protein sequence ID" value="MED3564446.1"/>
    <property type="molecule type" value="Genomic_DNA"/>
</dbReference>
<evidence type="ECO:0000313" key="7">
    <source>
        <dbReference type="EMBL" id="MED3564446.1"/>
    </source>
</evidence>
<organism evidence="7 8">
    <name type="scientific">Bacillus xiapuensis</name>
    <dbReference type="NCBI Taxonomy" id="2014075"/>
    <lineage>
        <taxon>Bacteria</taxon>
        <taxon>Bacillati</taxon>
        <taxon>Bacillota</taxon>
        <taxon>Bacilli</taxon>
        <taxon>Bacillales</taxon>
        <taxon>Bacillaceae</taxon>
        <taxon>Bacillus</taxon>
    </lineage>
</organism>
<gene>
    <name evidence="7" type="ORF">P4447_18690</name>
</gene>
<sequence>MTVFGYARVSSKDQNLDTQIDQLKRYGVEKIVSEKITGVAKQKPKLEDLLGNLKKGDTLVVARMDRLGRSTMQLLELVEELNERNIHLVILSPNIDTRDEIWGKLFLTIMSAVAEMERSLIKEKQRNGIAIAKEKGKYKGRVKKYHSKHAGMKHALDLYHSQNYTVKEITEITSVSRSALYRALNEENEKRELTQGGI</sequence>
<dbReference type="Pfam" id="PF02796">
    <property type="entry name" value="HTH_7"/>
    <property type="match status" value="1"/>
</dbReference>
<dbReference type="PROSITE" id="PS51736">
    <property type="entry name" value="RECOMBINASES_3"/>
    <property type="match status" value="1"/>
</dbReference>
<dbReference type="InterPro" id="IPR006119">
    <property type="entry name" value="Resolv_N"/>
</dbReference>
<name>A0ABU6NGC5_9BACI</name>
<evidence type="ECO:0000256" key="3">
    <source>
        <dbReference type="ARBA" id="ARBA00023125"/>
    </source>
</evidence>
<evidence type="ECO:0000256" key="4">
    <source>
        <dbReference type="ARBA" id="ARBA00023172"/>
    </source>
</evidence>
<dbReference type="Proteomes" id="UP001330749">
    <property type="component" value="Unassembled WGS sequence"/>
</dbReference>
<comment type="caution">
    <text evidence="7">The sequence shown here is derived from an EMBL/GenBank/DDBJ whole genome shotgun (WGS) entry which is preliminary data.</text>
</comment>
<keyword evidence="2" id="KW-0229">DNA integration</keyword>
<dbReference type="RefSeq" id="WP_327969586.1">
    <property type="nucleotide sequence ID" value="NZ_JARMQG010000346.1"/>
</dbReference>
<reference evidence="7 8" key="1">
    <citation type="submission" date="2023-03" db="EMBL/GenBank/DDBJ databases">
        <title>Bacillus Genome Sequencing.</title>
        <authorList>
            <person name="Dunlap C."/>
        </authorList>
    </citation>
    <scope>NUCLEOTIDE SEQUENCE [LARGE SCALE GENOMIC DNA]</scope>
    <source>
        <strain evidence="7 8">B-14544</strain>
    </source>
</reference>
<evidence type="ECO:0000313" key="8">
    <source>
        <dbReference type="Proteomes" id="UP001330749"/>
    </source>
</evidence>